<dbReference type="SUPFAM" id="SSF54928">
    <property type="entry name" value="RNA-binding domain, RBD"/>
    <property type="match status" value="1"/>
</dbReference>
<dbReference type="Pfam" id="PF00076">
    <property type="entry name" value="RRM_1"/>
    <property type="match status" value="1"/>
</dbReference>
<dbReference type="Gene3D" id="1.25.40.630">
    <property type="match status" value="1"/>
</dbReference>
<sequence length="446" mass="47478">MHGAARVATPRRQGSLTPDCRRWAGGQPWSSIAGTCPGSDTCSAGAAAPVTSRRQPHPPANRRLLPAPPQIGFVSRACDRERLTQRTSLIIVHAPQQTPRAQFLTALNARRHPWHLTRLDAPYTSYLPAKSIGDSCLCQGRRPQIPTMSSRPPSRVVFVGNIPYGLSEEQITDIFSSAGKVERFRLVYDSETGRPKGFGFADYPDTDSAASAVRNLNDYEIMGRKLRVDFSNEQKSGDDDNNQTSIHVPTAANGAGPSAYGSQASSLPPLPAGKEIPPGLTCTDAISRTLNTLPPPQLLDILGQMKALATSDPQRATELLQQAPQLTYAVFQSLLLMGLVSPEAIQSVSEPGAPPAVPQPAAGFPAPIPGYPAANNTPPVAGAPYAPPPAAAQGYGAPAPAAAPQDTDALIRQVMELPQAQIDLLPEAERQQILALRATFGAQQRR</sequence>
<dbReference type="CDD" id="cd12398">
    <property type="entry name" value="RRM_CSTF2_RNA15_like"/>
    <property type="match status" value="1"/>
</dbReference>
<comment type="caution">
    <text evidence="6">The sequence shown here is derived from an EMBL/GenBank/DDBJ whole genome shotgun (WGS) entry which is preliminary data.</text>
</comment>
<dbReference type="SMART" id="SM00360">
    <property type="entry name" value="RRM"/>
    <property type="match status" value="1"/>
</dbReference>
<dbReference type="InterPro" id="IPR035979">
    <property type="entry name" value="RBD_domain_sf"/>
</dbReference>
<keyword evidence="3" id="KW-0694">RNA-binding</keyword>
<comment type="subcellular location">
    <subcellularLocation>
        <location evidence="1">Nucleus</location>
    </subcellularLocation>
</comment>
<feature type="region of interest" description="Disordered" evidence="4">
    <location>
        <begin position="1"/>
        <end position="21"/>
    </location>
</feature>
<dbReference type="InterPro" id="IPR038192">
    <property type="entry name" value="CSTF_C_sf"/>
</dbReference>
<dbReference type="InterPro" id="IPR026896">
    <property type="entry name" value="CSTF_C"/>
</dbReference>
<accession>A0A2U3EID2</accession>
<gene>
    <name evidence="6" type="ORF">PCL_07588</name>
</gene>
<evidence type="ECO:0000313" key="6">
    <source>
        <dbReference type="EMBL" id="PWI74274.1"/>
    </source>
</evidence>
<evidence type="ECO:0000256" key="3">
    <source>
        <dbReference type="PROSITE-ProRule" id="PRU00176"/>
    </source>
</evidence>
<dbReference type="PROSITE" id="PS50102">
    <property type="entry name" value="RRM"/>
    <property type="match status" value="1"/>
</dbReference>
<feature type="region of interest" description="Disordered" evidence="4">
    <location>
        <begin position="232"/>
        <end position="266"/>
    </location>
</feature>
<name>A0A2U3EID2_PURLI</name>
<protein>
    <submittedName>
        <fullName evidence="6">RNA recognition motif containing protein</fullName>
    </submittedName>
</protein>
<reference evidence="6 7" key="1">
    <citation type="journal article" date="2016" name="Front. Microbiol.">
        <title>Genome and transcriptome sequences reveal the specific parasitism of the nematophagous Purpureocillium lilacinum 36-1.</title>
        <authorList>
            <person name="Xie J."/>
            <person name="Li S."/>
            <person name="Mo C."/>
            <person name="Xiao X."/>
            <person name="Peng D."/>
            <person name="Wang G."/>
            <person name="Xiao Y."/>
        </authorList>
    </citation>
    <scope>NUCLEOTIDE SEQUENCE [LARGE SCALE GENOMIC DNA]</scope>
    <source>
        <strain evidence="6 7">36-1</strain>
    </source>
</reference>
<dbReference type="Pfam" id="PF14327">
    <property type="entry name" value="CSTF2_hinge"/>
    <property type="match status" value="1"/>
</dbReference>
<evidence type="ECO:0000256" key="1">
    <source>
        <dbReference type="ARBA" id="ARBA00004123"/>
    </source>
</evidence>
<dbReference type="Gene3D" id="1.10.20.70">
    <property type="entry name" value="Transcription termination and cleavage factor, C-terminal domain"/>
    <property type="match status" value="1"/>
</dbReference>
<dbReference type="EMBL" id="LCWV01000003">
    <property type="protein sequence ID" value="PWI74274.1"/>
    <property type="molecule type" value="Genomic_DNA"/>
</dbReference>
<evidence type="ECO:0000259" key="5">
    <source>
        <dbReference type="PROSITE" id="PS50102"/>
    </source>
</evidence>
<dbReference type="PANTHER" id="PTHR45735:SF2">
    <property type="entry name" value="CLEAVAGE STIMULATION FACTOR SUBUNIT 2"/>
    <property type="match status" value="1"/>
</dbReference>
<dbReference type="PANTHER" id="PTHR45735">
    <property type="entry name" value="CLEAVAGE STIMULATION FACTOR SUBUNIT 2"/>
    <property type="match status" value="1"/>
</dbReference>
<proteinExistence type="predicted"/>
<evidence type="ECO:0000256" key="2">
    <source>
        <dbReference type="ARBA" id="ARBA00023242"/>
    </source>
</evidence>
<dbReference type="Pfam" id="PF14304">
    <property type="entry name" value="CSTF_C"/>
    <property type="match status" value="1"/>
</dbReference>
<dbReference type="Proteomes" id="UP000245956">
    <property type="component" value="Unassembled WGS sequence"/>
</dbReference>
<feature type="region of interest" description="Disordered" evidence="4">
    <location>
        <begin position="43"/>
        <end position="66"/>
    </location>
</feature>
<dbReference type="GO" id="GO:0031124">
    <property type="term" value="P:mRNA 3'-end processing"/>
    <property type="evidence" value="ECO:0007669"/>
    <property type="project" value="InterPro"/>
</dbReference>
<dbReference type="InterPro" id="IPR025742">
    <property type="entry name" value="CSTF2_hinge"/>
</dbReference>
<dbReference type="InterPro" id="IPR012677">
    <property type="entry name" value="Nucleotide-bd_a/b_plait_sf"/>
</dbReference>
<evidence type="ECO:0000256" key="4">
    <source>
        <dbReference type="SAM" id="MobiDB-lite"/>
    </source>
</evidence>
<dbReference type="GO" id="GO:0005847">
    <property type="term" value="C:mRNA cleavage and polyadenylation specificity factor complex"/>
    <property type="evidence" value="ECO:0007669"/>
    <property type="project" value="TreeGrafter"/>
</dbReference>
<evidence type="ECO:0000313" key="7">
    <source>
        <dbReference type="Proteomes" id="UP000245956"/>
    </source>
</evidence>
<dbReference type="Gene3D" id="3.30.70.330">
    <property type="match status" value="1"/>
</dbReference>
<dbReference type="InterPro" id="IPR000504">
    <property type="entry name" value="RRM_dom"/>
</dbReference>
<feature type="domain" description="RRM" evidence="5">
    <location>
        <begin position="155"/>
        <end position="233"/>
    </location>
</feature>
<keyword evidence="2" id="KW-0539">Nucleus</keyword>
<dbReference type="AlphaFoldDB" id="A0A2U3EID2"/>
<organism evidence="6 7">
    <name type="scientific">Purpureocillium lilacinum</name>
    <name type="common">Paecilomyces lilacinus</name>
    <dbReference type="NCBI Taxonomy" id="33203"/>
    <lineage>
        <taxon>Eukaryota</taxon>
        <taxon>Fungi</taxon>
        <taxon>Dikarya</taxon>
        <taxon>Ascomycota</taxon>
        <taxon>Pezizomycotina</taxon>
        <taxon>Sordariomycetes</taxon>
        <taxon>Hypocreomycetidae</taxon>
        <taxon>Hypocreales</taxon>
        <taxon>Ophiocordycipitaceae</taxon>
        <taxon>Purpureocillium</taxon>
    </lineage>
</organism>
<dbReference type="GO" id="GO:0003729">
    <property type="term" value="F:mRNA binding"/>
    <property type="evidence" value="ECO:0007669"/>
    <property type="project" value="TreeGrafter"/>
</dbReference>